<dbReference type="Pfam" id="PF03602">
    <property type="entry name" value="Cons_hypoth95"/>
    <property type="match status" value="1"/>
</dbReference>
<evidence type="ECO:0000256" key="1">
    <source>
        <dbReference type="ARBA" id="ARBA00022603"/>
    </source>
</evidence>
<dbReference type="GO" id="GO:0008168">
    <property type="term" value="F:methyltransferase activity"/>
    <property type="evidence" value="ECO:0007669"/>
    <property type="project" value="UniProtKB-KW"/>
</dbReference>
<dbReference type="STRING" id="84022.CACET_c20760"/>
<dbReference type="Gene3D" id="3.40.50.150">
    <property type="entry name" value="Vaccinia Virus protein VP39"/>
    <property type="match status" value="1"/>
</dbReference>
<reference evidence="3 4" key="1">
    <citation type="submission" date="2014-10" db="EMBL/GenBank/DDBJ databases">
        <title>Genome sequence of Clostridium aceticum DSM 1496.</title>
        <authorList>
            <person name="Poehlein A."/>
            <person name="Schiel-Bengelsdorf B."/>
            <person name="Gottschalk G."/>
            <person name="Duerre P."/>
            <person name="Daniel R."/>
        </authorList>
    </citation>
    <scope>NUCLEOTIDE SEQUENCE [LARGE SCALE GENOMIC DNA]</scope>
    <source>
        <strain evidence="3 4">DSM 1496</strain>
    </source>
</reference>
<keyword evidence="1 3" id="KW-0489">Methyltransferase</keyword>
<gene>
    <name evidence="3" type="primary">rsmD</name>
    <name evidence="3" type="ORF">CACET_c20760</name>
</gene>
<organism evidence="3 4">
    <name type="scientific">Clostridium aceticum</name>
    <dbReference type="NCBI Taxonomy" id="84022"/>
    <lineage>
        <taxon>Bacteria</taxon>
        <taxon>Bacillati</taxon>
        <taxon>Bacillota</taxon>
        <taxon>Clostridia</taxon>
        <taxon>Eubacteriales</taxon>
        <taxon>Clostridiaceae</taxon>
        <taxon>Clostridium</taxon>
    </lineage>
</organism>
<evidence type="ECO:0000313" key="3">
    <source>
        <dbReference type="EMBL" id="AKL95523.1"/>
    </source>
</evidence>
<accession>A0A0D8I6V2</accession>
<dbReference type="EMBL" id="CP009687">
    <property type="protein sequence ID" value="AKL95523.1"/>
    <property type="molecule type" value="Genomic_DNA"/>
</dbReference>
<dbReference type="InterPro" id="IPR004398">
    <property type="entry name" value="RNA_MeTrfase_RsmD"/>
</dbReference>
<dbReference type="SUPFAM" id="SSF53335">
    <property type="entry name" value="S-adenosyl-L-methionine-dependent methyltransferases"/>
    <property type="match status" value="1"/>
</dbReference>
<dbReference type="PIRSF" id="PIRSF004553">
    <property type="entry name" value="CHP00095"/>
    <property type="match status" value="1"/>
</dbReference>
<dbReference type="GO" id="GO:0031167">
    <property type="term" value="P:rRNA methylation"/>
    <property type="evidence" value="ECO:0007669"/>
    <property type="project" value="InterPro"/>
</dbReference>
<evidence type="ECO:0000256" key="2">
    <source>
        <dbReference type="ARBA" id="ARBA00022679"/>
    </source>
</evidence>
<dbReference type="NCBIfam" id="TIGR00095">
    <property type="entry name" value="16S rRNA (guanine(966)-N(2))-methyltransferase RsmD"/>
    <property type="match status" value="1"/>
</dbReference>
<dbReference type="PANTHER" id="PTHR43542:SF1">
    <property type="entry name" value="METHYLTRANSFERASE"/>
    <property type="match status" value="1"/>
</dbReference>
<proteinExistence type="predicted"/>
<dbReference type="AlphaFoldDB" id="A0A0D8I6V2"/>
<name>A0A0D8I6V2_9CLOT</name>
<sequence length="186" mass="20965">MRVIAGEARGLRLFTPKDLQIRPTSDRVKESIFNIVQNYLYDSIVIDLFSGTGNLGIEALSRKAEKVYFVDKNQESIDIIKKNLQKTNLITKSEILQSDVISAINRLAGRNVQANIIFMDPPYKQGLAIAALEEIAKNKLLQPSGMIIVEHDKDEDMPEEIGSILQFRSKSYGNTSATFYKLKEEV</sequence>
<dbReference type="RefSeq" id="WP_044825987.1">
    <property type="nucleotide sequence ID" value="NZ_CP009687.1"/>
</dbReference>
<dbReference type="PANTHER" id="PTHR43542">
    <property type="entry name" value="METHYLTRANSFERASE"/>
    <property type="match status" value="1"/>
</dbReference>
<keyword evidence="2 3" id="KW-0808">Transferase</keyword>
<dbReference type="OrthoDB" id="9803017at2"/>
<evidence type="ECO:0000313" key="4">
    <source>
        <dbReference type="Proteomes" id="UP000035704"/>
    </source>
</evidence>
<dbReference type="PATRIC" id="fig|84022.5.peg.1881"/>
<keyword evidence="4" id="KW-1185">Reference proteome</keyword>
<dbReference type="KEGG" id="cace:CACET_c20760"/>
<protein>
    <submittedName>
        <fullName evidence="3">RNA methyltransferase, RsmD family</fullName>
    </submittedName>
</protein>
<dbReference type="CDD" id="cd02440">
    <property type="entry name" value="AdoMet_MTases"/>
    <property type="match status" value="1"/>
</dbReference>
<dbReference type="Proteomes" id="UP000035704">
    <property type="component" value="Chromosome"/>
</dbReference>
<dbReference type="InterPro" id="IPR029063">
    <property type="entry name" value="SAM-dependent_MTases_sf"/>
</dbReference>